<gene>
    <name evidence="3" type="ORF">ACFFHU_14680</name>
</gene>
<dbReference type="RefSeq" id="WP_377339131.1">
    <property type="nucleotide sequence ID" value="NZ_JBHLUE010000011.1"/>
</dbReference>
<comment type="caution">
    <text evidence="3">The sequence shown here is derived from an EMBL/GenBank/DDBJ whole genome shotgun (WGS) entry which is preliminary data.</text>
</comment>
<dbReference type="SUPFAM" id="SSF55874">
    <property type="entry name" value="ATPase domain of HSP90 chaperone/DNA topoisomerase II/histidine kinase"/>
    <property type="match status" value="1"/>
</dbReference>
<protein>
    <submittedName>
        <fullName evidence="3">ATP-binding protein</fullName>
    </submittedName>
</protein>
<reference evidence="3 4" key="1">
    <citation type="submission" date="2024-09" db="EMBL/GenBank/DDBJ databases">
        <authorList>
            <person name="Sun Q."/>
            <person name="Mori K."/>
        </authorList>
    </citation>
    <scope>NUCLEOTIDE SEQUENCE [LARGE SCALE GENOMIC DNA]</scope>
    <source>
        <strain evidence="3 4">TBRC 2205</strain>
    </source>
</reference>
<dbReference type="InterPro" id="IPR050267">
    <property type="entry name" value="Anti-sigma-factor_SerPK"/>
</dbReference>
<dbReference type="GO" id="GO:0005524">
    <property type="term" value="F:ATP binding"/>
    <property type="evidence" value="ECO:0007669"/>
    <property type="project" value="UniProtKB-KW"/>
</dbReference>
<keyword evidence="1" id="KW-0723">Serine/threonine-protein kinase</keyword>
<dbReference type="Proteomes" id="UP001589894">
    <property type="component" value="Unassembled WGS sequence"/>
</dbReference>
<feature type="domain" description="Histidine kinase/HSP90-like ATPase" evidence="2">
    <location>
        <begin position="49"/>
        <end position="145"/>
    </location>
</feature>
<dbReference type="Pfam" id="PF13581">
    <property type="entry name" value="HATPase_c_2"/>
    <property type="match status" value="1"/>
</dbReference>
<name>A0ABV6NX73_9ACTN</name>
<keyword evidence="4" id="KW-1185">Reference proteome</keyword>
<evidence type="ECO:0000313" key="4">
    <source>
        <dbReference type="Proteomes" id="UP001589894"/>
    </source>
</evidence>
<dbReference type="EMBL" id="JBHLUE010000011">
    <property type="protein sequence ID" value="MFC0565375.1"/>
    <property type="molecule type" value="Genomic_DNA"/>
</dbReference>
<keyword evidence="1" id="KW-0808">Transferase</keyword>
<evidence type="ECO:0000256" key="1">
    <source>
        <dbReference type="ARBA" id="ARBA00022527"/>
    </source>
</evidence>
<dbReference type="SMART" id="SM00387">
    <property type="entry name" value="HATPase_c"/>
    <property type="match status" value="1"/>
</dbReference>
<organism evidence="3 4">
    <name type="scientific">Plantactinospora siamensis</name>
    <dbReference type="NCBI Taxonomy" id="555372"/>
    <lineage>
        <taxon>Bacteria</taxon>
        <taxon>Bacillati</taxon>
        <taxon>Actinomycetota</taxon>
        <taxon>Actinomycetes</taxon>
        <taxon>Micromonosporales</taxon>
        <taxon>Micromonosporaceae</taxon>
        <taxon>Plantactinospora</taxon>
    </lineage>
</organism>
<evidence type="ECO:0000259" key="2">
    <source>
        <dbReference type="SMART" id="SM00387"/>
    </source>
</evidence>
<dbReference type="PANTHER" id="PTHR35526:SF3">
    <property type="entry name" value="ANTI-SIGMA-F FACTOR RSBW"/>
    <property type="match status" value="1"/>
</dbReference>
<keyword evidence="3" id="KW-0547">Nucleotide-binding</keyword>
<dbReference type="PANTHER" id="PTHR35526">
    <property type="entry name" value="ANTI-SIGMA-F FACTOR RSBW-RELATED"/>
    <property type="match status" value="1"/>
</dbReference>
<evidence type="ECO:0000313" key="3">
    <source>
        <dbReference type="EMBL" id="MFC0565375.1"/>
    </source>
</evidence>
<dbReference type="InterPro" id="IPR036890">
    <property type="entry name" value="HATPase_C_sf"/>
</dbReference>
<dbReference type="Gene3D" id="3.30.565.10">
    <property type="entry name" value="Histidine kinase-like ATPase, C-terminal domain"/>
    <property type="match status" value="1"/>
</dbReference>
<keyword evidence="3" id="KW-0067">ATP-binding</keyword>
<proteinExistence type="predicted"/>
<dbReference type="InterPro" id="IPR003594">
    <property type="entry name" value="HATPase_dom"/>
</dbReference>
<keyword evidence="1" id="KW-0418">Kinase</keyword>
<accession>A0ABV6NX73</accession>
<dbReference type="CDD" id="cd16936">
    <property type="entry name" value="HATPase_RsbW-like"/>
    <property type="match status" value="1"/>
</dbReference>
<sequence>MTNAESPRPRTVLPIESSLLLSDSFGPAEVTDLRHTVTSFAGESGLTGSRLEDFVLAVNELITNAVRHGGGRGSIRLWREGPAVICEVSDTGRGISAERLGDGRRPAPDTAGGWGLWLAKQLSDEMIVESSDLGTTVRISASLDPPPGQPPRR</sequence>